<keyword evidence="9" id="KW-1185">Reference proteome</keyword>
<dbReference type="InParanoid" id="B4LV91"/>
<accession>B4LV91</accession>
<evidence type="ECO:0000256" key="1">
    <source>
        <dbReference type="ARBA" id="ARBA00004141"/>
    </source>
</evidence>
<dbReference type="InterPro" id="IPR005828">
    <property type="entry name" value="MFS_sugar_transport-like"/>
</dbReference>
<dbReference type="SUPFAM" id="SSF103473">
    <property type="entry name" value="MFS general substrate transporter"/>
    <property type="match status" value="1"/>
</dbReference>
<dbReference type="FunFam" id="1.20.1250.20:FF:000654">
    <property type="entry name" value="Carcinine transporter"/>
    <property type="match status" value="1"/>
</dbReference>
<organism evidence="8 9">
    <name type="scientific">Drosophila virilis</name>
    <name type="common">Fruit fly</name>
    <dbReference type="NCBI Taxonomy" id="7244"/>
    <lineage>
        <taxon>Eukaryota</taxon>
        <taxon>Metazoa</taxon>
        <taxon>Ecdysozoa</taxon>
        <taxon>Arthropoda</taxon>
        <taxon>Hexapoda</taxon>
        <taxon>Insecta</taxon>
        <taxon>Pterygota</taxon>
        <taxon>Neoptera</taxon>
        <taxon>Endopterygota</taxon>
        <taxon>Diptera</taxon>
        <taxon>Brachycera</taxon>
        <taxon>Muscomorpha</taxon>
        <taxon>Ephydroidea</taxon>
        <taxon>Drosophilidae</taxon>
        <taxon>Drosophila</taxon>
    </lineage>
</organism>
<feature type="transmembrane region" description="Helical" evidence="6">
    <location>
        <begin position="504"/>
        <end position="527"/>
    </location>
</feature>
<reference evidence="8 9" key="1">
    <citation type="journal article" date="2007" name="Nature">
        <title>Evolution of genes and genomes on the Drosophila phylogeny.</title>
        <authorList>
            <consortium name="Drosophila 12 Genomes Consortium"/>
            <person name="Clark A.G."/>
            <person name="Eisen M.B."/>
            <person name="Smith D.R."/>
            <person name="Bergman C.M."/>
            <person name="Oliver B."/>
            <person name="Markow T.A."/>
            <person name="Kaufman T.C."/>
            <person name="Kellis M."/>
            <person name="Gelbart W."/>
            <person name="Iyer V.N."/>
            <person name="Pollard D.A."/>
            <person name="Sackton T.B."/>
            <person name="Larracuente A.M."/>
            <person name="Singh N.D."/>
            <person name="Abad J.P."/>
            <person name="Abt D.N."/>
            <person name="Adryan B."/>
            <person name="Aguade M."/>
            <person name="Akashi H."/>
            <person name="Anderson W.W."/>
            <person name="Aquadro C.F."/>
            <person name="Ardell D.H."/>
            <person name="Arguello R."/>
            <person name="Artieri C.G."/>
            <person name="Barbash D.A."/>
            <person name="Barker D."/>
            <person name="Barsanti P."/>
            <person name="Batterham P."/>
            <person name="Batzoglou S."/>
            <person name="Begun D."/>
            <person name="Bhutkar A."/>
            <person name="Blanco E."/>
            <person name="Bosak S.A."/>
            <person name="Bradley R.K."/>
            <person name="Brand A.D."/>
            <person name="Brent M.R."/>
            <person name="Brooks A.N."/>
            <person name="Brown R.H."/>
            <person name="Butlin R.K."/>
            <person name="Caggese C."/>
            <person name="Calvi B.R."/>
            <person name="Bernardo de Carvalho A."/>
            <person name="Caspi A."/>
            <person name="Castrezana S."/>
            <person name="Celniker S.E."/>
            <person name="Chang J.L."/>
            <person name="Chapple C."/>
            <person name="Chatterji S."/>
            <person name="Chinwalla A."/>
            <person name="Civetta A."/>
            <person name="Clifton S.W."/>
            <person name="Comeron J.M."/>
            <person name="Costello J.C."/>
            <person name="Coyne J.A."/>
            <person name="Daub J."/>
            <person name="David R.G."/>
            <person name="Delcher A.L."/>
            <person name="Delehaunty K."/>
            <person name="Do C.B."/>
            <person name="Ebling H."/>
            <person name="Edwards K."/>
            <person name="Eickbush T."/>
            <person name="Evans J.D."/>
            <person name="Filipski A."/>
            <person name="Findeiss S."/>
            <person name="Freyhult E."/>
            <person name="Fulton L."/>
            <person name="Fulton R."/>
            <person name="Garcia A.C."/>
            <person name="Gardiner A."/>
            <person name="Garfield D.A."/>
            <person name="Garvin B.E."/>
            <person name="Gibson G."/>
            <person name="Gilbert D."/>
            <person name="Gnerre S."/>
            <person name="Godfrey J."/>
            <person name="Good R."/>
            <person name="Gotea V."/>
            <person name="Gravely B."/>
            <person name="Greenberg A.J."/>
            <person name="Griffiths-Jones S."/>
            <person name="Gross S."/>
            <person name="Guigo R."/>
            <person name="Gustafson E.A."/>
            <person name="Haerty W."/>
            <person name="Hahn M.W."/>
            <person name="Halligan D.L."/>
            <person name="Halpern A.L."/>
            <person name="Halter G.M."/>
            <person name="Han M.V."/>
            <person name="Heger A."/>
            <person name="Hillier L."/>
            <person name="Hinrichs A.S."/>
            <person name="Holmes I."/>
            <person name="Hoskins R.A."/>
            <person name="Hubisz M.J."/>
            <person name="Hultmark D."/>
            <person name="Huntley M.A."/>
            <person name="Jaffe D.B."/>
            <person name="Jagadeeshan S."/>
            <person name="Jeck W.R."/>
            <person name="Johnson J."/>
            <person name="Jones C.D."/>
            <person name="Jordan W.C."/>
            <person name="Karpen G.H."/>
            <person name="Kataoka E."/>
            <person name="Keightley P.D."/>
            <person name="Kheradpour P."/>
            <person name="Kirkness E.F."/>
            <person name="Koerich L.B."/>
            <person name="Kristiansen K."/>
            <person name="Kudrna D."/>
            <person name="Kulathinal R.J."/>
            <person name="Kumar S."/>
            <person name="Kwok R."/>
            <person name="Lander E."/>
            <person name="Langley C.H."/>
            <person name="Lapoint R."/>
            <person name="Lazzaro B.P."/>
            <person name="Lee S.J."/>
            <person name="Levesque L."/>
            <person name="Li R."/>
            <person name="Lin C.F."/>
            <person name="Lin M.F."/>
            <person name="Lindblad-Toh K."/>
            <person name="Llopart A."/>
            <person name="Long M."/>
            <person name="Low L."/>
            <person name="Lozovsky E."/>
            <person name="Lu J."/>
            <person name="Luo M."/>
            <person name="Machado C.A."/>
            <person name="Makalowski W."/>
            <person name="Marzo M."/>
            <person name="Matsuda M."/>
            <person name="Matzkin L."/>
            <person name="McAllister B."/>
            <person name="McBride C.S."/>
            <person name="McKernan B."/>
            <person name="McKernan K."/>
            <person name="Mendez-Lago M."/>
            <person name="Minx P."/>
            <person name="Mollenhauer M.U."/>
            <person name="Montooth K."/>
            <person name="Mount S.M."/>
            <person name="Mu X."/>
            <person name="Myers E."/>
            <person name="Negre B."/>
            <person name="Newfeld S."/>
            <person name="Nielsen R."/>
            <person name="Noor M.A."/>
            <person name="O'Grady P."/>
            <person name="Pachter L."/>
            <person name="Papaceit M."/>
            <person name="Parisi M.J."/>
            <person name="Parisi M."/>
            <person name="Parts L."/>
            <person name="Pedersen J.S."/>
            <person name="Pesole G."/>
            <person name="Phillippy A.M."/>
            <person name="Ponting C.P."/>
            <person name="Pop M."/>
            <person name="Porcelli D."/>
            <person name="Powell J.R."/>
            <person name="Prohaska S."/>
            <person name="Pruitt K."/>
            <person name="Puig M."/>
            <person name="Quesneville H."/>
            <person name="Ram K.R."/>
            <person name="Rand D."/>
            <person name="Rasmussen M.D."/>
            <person name="Reed L.K."/>
            <person name="Reenan R."/>
            <person name="Reily A."/>
            <person name="Remington K.A."/>
            <person name="Rieger T.T."/>
            <person name="Ritchie M.G."/>
            <person name="Robin C."/>
            <person name="Rogers Y.H."/>
            <person name="Rohde C."/>
            <person name="Rozas J."/>
            <person name="Rubenfield M.J."/>
            <person name="Ruiz A."/>
            <person name="Russo S."/>
            <person name="Salzberg S.L."/>
            <person name="Sanchez-Gracia A."/>
            <person name="Saranga D.J."/>
            <person name="Sato H."/>
            <person name="Schaeffer S.W."/>
            <person name="Schatz M.C."/>
            <person name="Schlenke T."/>
            <person name="Schwartz R."/>
            <person name="Segarra C."/>
            <person name="Singh R.S."/>
            <person name="Sirot L."/>
            <person name="Sirota M."/>
            <person name="Sisneros N.B."/>
            <person name="Smith C.D."/>
            <person name="Smith T.F."/>
            <person name="Spieth J."/>
            <person name="Stage D.E."/>
            <person name="Stark A."/>
            <person name="Stephan W."/>
            <person name="Strausberg R.L."/>
            <person name="Strempel S."/>
            <person name="Sturgill D."/>
            <person name="Sutton G."/>
            <person name="Sutton G.G."/>
            <person name="Tao W."/>
            <person name="Teichmann S."/>
            <person name="Tobari Y.N."/>
            <person name="Tomimura Y."/>
            <person name="Tsolas J.M."/>
            <person name="Valente V.L."/>
            <person name="Venter E."/>
            <person name="Venter J.C."/>
            <person name="Vicario S."/>
            <person name="Vieira F.G."/>
            <person name="Vilella A.J."/>
            <person name="Villasante A."/>
            <person name="Walenz B."/>
            <person name="Wang J."/>
            <person name="Wasserman M."/>
            <person name="Watts T."/>
            <person name="Wilson D."/>
            <person name="Wilson R.K."/>
            <person name="Wing R.A."/>
            <person name="Wolfner M.F."/>
            <person name="Wong A."/>
            <person name="Wong G.K."/>
            <person name="Wu C.I."/>
            <person name="Wu G."/>
            <person name="Yamamoto D."/>
            <person name="Yang H.P."/>
            <person name="Yang S.P."/>
            <person name="Yorke J.A."/>
            <person name="Yoshida K."/>
            <person name="Zdobnov E."/>
            <person name="Zhang P."/>
            <person name="Zhang Y."/>
            <person name="Zimin A.V."/>
            <person name="Baldwin J."/>
            <person name="Abdouelleil A."/>
            <person name="Abdulkadir J."/>
            <person name="Abebe A."/>
            <person name="Abera B."/>
            <person name="Abreu J."/>
            <person name="Acer S.C."/>
            <person name="Aftuck L."/>
            <person name="Alexander A."/>
            <person name="An P."/>
            <person name="Anderson E."/>
            <person name="Anderson S."/>
            <person name="Arachi H."/>
            <person name="Azer M."/>
            <person name="Bachantsang P."/>
            <person name="Barry A."/>
            <person name="Bayul T."/>
            <person name="Berlin A."/>
            <person name="Bessette D."/>
            <person name="Bloom T."/>
            <person name="Blye J."/>
            <person name="Boguslavskiy L."/>
            <person name="Bonnet C."/>
            <person name="Boukhgalter B."/>
            <person name="Bourzgui I."/>
            <person name="Brown A."/>
            <person name="Cahill P."/>
            <person name="Channer S."/>
            <person name="Cheshatsang Y."/>
            <person name="Chuda L."/>
            <person name="Citroen M."/>
            <person name="Collymore A."/>
            <person name="Cooke P."/>
            <person name="Costello M."/>
            <person name="D'Aco K."/>
            <person name="Daza R."/>
            <person name="De Haan G."/>
            <person name="DeGray S."/>
            <person name="DeMaso C."/>
            <person name="Dhargay N."/>
            <person name="Dooley K."/>
            <person name="Dooley E."/>
            <person name="Doricent M."/>
            <person name="Dorje P."/>
            <person name="Dorjee K."/>
            <person name="Dupes A."/>
            <person name="Elong R."/>
            <person name="Falk J."/>
            <person name="Farina A."/>
            <person name="Faro S."/>
            <person name="Ferguson D."/>
            <person name="Fisher S."/>
            <person name="Foley C.D."/>
            <person name="Franke A."/>
            <person name="Friedrich D."/>
            <person name="Gadbois L."/>
            <person name="Gearin G."/>
            <person name="Gearin C.R."/>
            <person name="Giannoukos G."/>
            <person name="Goode T."/>
            <person name="Graham J."/>
            <person name="Grandbois E."/>
            <person name="Grewal S."/>
            <person name="Gyaltsen K."/>
            <person name="Hafez N."/>
            <person name="Hagos B."/>
            <person name="Hall J."/>
            <person name="Henson C."/>
            <person name="Hollinger A."/>
            <person name="Honan T."/>
            <person name="Huard M.D."/>
            <person name="Hughes L."/>
            <person name="Hurhula B."/>
            <person name="Husby M.E."/>
            <person name="Kamat A."/>
            <person name="Kanga B."/>
            <person name="Kashin S."/>
            <person name="Khazanovich D."/>
            <person name="Kisner P."/>
            <person name="Lance K."/>
            <person name="Lara M."/>
            <person name="Lee W."/>
            <person name="Lennon N."/>
            <person name="Letendre F."/>
            <person name="LeVine R."/>
            <person name="Lipovsky A."/>
            <person name="Liu X."/>
            <person name="Liu J."/>
            <person name="Liu S."/>
            <person name="Lokyitsang T."/>
            <person name="Lokyitsang Y."/>
            <person name="Lubonja R."/>
            <person name="Lui A."/>
            <person name="MacDonald P."/>
            <person name="Magnisalis V."/>
            <person name="Maru K."/>
            <person name="Matthews C."/>
            <person name="McCusker W."/>
            <person name="McDonough S."/>
            <person name="Mehta T."/>
            <person name="Meldrim J."/>
            <person name="Meneus L."/>
            <person name="Mihai O."/>
            <person name="Mihalev A."/>
            <person name="Mihova T."/>
            <person name="Mittelman R."/>
            <person name="Mlenga V."/>
            <person name="Montmayeur A."/>
            <person name="Mulrain L."/>
            <person name="Navidi A."/>
            <person name="Naylor J."/>
            <person name="Negash T."/>
            <person name="Nguyen T."/>
            <person name="Nguyen N."/>
            <person name="Nicol R."/>
            <person name="Norbu C."/>
            <person name="Norbu N."/>
            <person name="Novod N."/>
            <person name="O'Neill B."/>
            <person name="Osman S."/>
            <person name="Markiewicz E."/>
            <person name="Oyono O.L."/>
            <person name="Patti C."/>
            <person name="Phunkhang P."/>
            <person name="Pierre F."/>
            <person name="Priest M."/>
            <person name="Raghuraman S."/>
            <person name="Rege F."/>
            <person name="Reyes R."/>
            <person name="Rise C."/>
            <person name="Rogov P."/>
            <person name="Ross K."/>
            <person name="Ryan E."/>
            <person name="Settipalli S."/>
            <person name="Shea T."/>
            <person name="Sherpa N."/>
            <person name="Shi L."/>
            <person name="Shih D."/>
            <person name="Sparrow T."/>
            <person name="Spaulding J."/>
            <person name="Stalker J."/>
            <person name="Stange-Thomann N."/>
            <person name="Stavropoulos S."/>
            <person name="Stone C."/>
            <person name="Strader C."/>
            <person name="Tesfaye S."/>
            <person name="Thomson T."/>
            <person name="Thoulutsang Y."/>
            <person name="Thoulutsang D."/>
            <person name="Topham K."/>
            <person name="Topping I."/>
            <person name="Tsamla T."/>
            <person name="Vassiliev H."/>
            <person name="Vo A."/>
            <person name="Wangchuk T."/>
            <person name="Wangdi T."/>
            <person name="Weiand M."/>
            <person name="Wilkinson J."/>
            <person name="Wilson A."/>
            <person name="Yadav S."/>
            <person name="Young G."/>
            <person name="Yu Q."/>
            <person name="Zembek L."/>
            <person name="Zhong D."/>
            <person name="Zimmer A."/>
            <person name="Zwirko Z."/>
            <person name="Jaffe D.B."/>
            <person name="Alvarez P."/>
            <person name="Brockman W."/>
            <person name="Butler J."/>
            <person name="Chin C."/>
            <person name="Gnerre S."/>
            <person name="Grabherr M."/>
            <person name="Kleber M."/>
            <person name="Mauceli E."/>
            <person name="MacCallum I."/>
        </authorList>
    </citation>
    <scope>NUCLEOTIDE SEQUENCE [LARGE SCALE GENOMIC DNA]</scope>
    <source>
        <strain evidence="9">Tucson 15010-1051.87</strain>
    </source>
</reference>
<feature type="transmembrane region" description="Helical" evidence="6">
    <location>
        <begin position="533"/>
        <end position="552"/>
    </location>
</feature>
<feature type="domain" description="Major facilitator superfamily (MFS) profile" evidence="7">
    <location>
        <begin position="127"/>
        <end position="557"/>
    </location>
</feature>
<dbReference type="InterPro" id="IPR036259">
    <property type="entry name" value="MFS_trans_sf"/>
</dbReference>
<name>B4LV91_DROVI</name>
<feature type="transmembrane region" description="Helical" evidence="6">
    <location>
        <begin position="473"/>
        <end position="492"/>
    </location>
</feature>
<feature type="region of interest" description="Disordered" evidence="5">
    <location>
        <begin position="658"/>
        <end position="677"/>
    </location>
</feature>
<keyword evidence="2 6" id="KW-0812">Transmembrane</keyword>
<dbReference type="InterPro" id="IPR020846">
    <property type="entry name" value="MFS_dom"/>
</dbReference>
<dbReference type="eggNOG" id="KOG0255">
    <property type="taxonomic scope" value="Eukaryota"/>
</dbReference>
<evidence type="ECO:0000256" key="3">
    <source>
        <dbReference type="ARBA" id="ARBA00022989"/>
    </source>
</evidence>
<dbReference type="PROSITE" id="PS50850">
    <property type="entry name" value="MFS"/>
    <property type="match status" value="1"/>
</dbReference>
<evidence type="ECO:0000313" key="9">
    <source>
        <dbReference type="Proteomes" id="UP000008792"/>
    </source>
</evidence>
<keyword evidence="4 6" id="KW-0472">Membrane</keyword>
<evidence type="ECO:0000313" key="8">
    <source>
        <dbReference type="EMBL" id="EDW64351.1"/>
    </source>
</evidence>
<evidence type="ECO:0000256" key="5">
    <source>
        <dbReference type="SAM" id="MobiDB-lite"/>
    </source>
</evidence>
<feature type="region of interest" description="Disordered" evidence="5">
    <location>
        <begin position="1"/>
        <end position="26"/>
    </location>
</feature>
<dbReference type="Gene3D" id="1.20.1250.20">
    <property type="entry name" value="MFS general substrate transporter like domains"/>
    <property type="match status" value="1"/>
</dbReference>
<evidence type="ECO:0000256" key="2">
    <source>
        <dbReference type="ARBA" id="ARBA00022692"/>
    </source>
</evidence>
<dbReference type="Pfam" id="PF00083">
    <property type="entry name" value="Sugar_tr"/>
    <property type="match status" value="1"/>
</dbReference>
<feature type="region of interest" description="Disordered" evidence="5">
    <location>
        <begin position="607"/>
        <end position="652"/>
    </location>
</feature>
<feature type="transmembrane region" description="Helical" evidence="6">
    <location>
        <begin position="178"/>
        <end position="197"/>
    </location>
</feature>
<protein>
    <submittedName>
        <fullName evidence="8">Uncharacterized protein, isoform A</fullName>
    </submittedName>
</protein>
<proteinExistence type="predicted"/>
<gene>
    <name evidence="8" type="primary">Dvir\GJ17424</name>
    <name evidence="8" type="ORF">Dvir_GJ17424</name>
</gene>
<dbReference type="STRING" id="7244.B4LV91"/>
<dbReference type="GO" id="GO:0022857">
    <property type="term" value="F:transmembrane transporter activity"/>
    <property type="evidence" value="ECO:0007669"/>
    <property type="project" value="InterPro"/>
</dbReference>
<feature type="compositionally biased region" description="Polar residues" evidence="5">
    <location>
        <begin position="634"/>
        <end position="644"/>
    </location>
</feature>
<keyword evidence="3 6" id="KW-1133">Transmembrane helix</keyword>
<dbReference type="HOGENOM" id="CLU_001265_33_4_1"/>
<dbReference type="PhylomeDB" id="B4LV91"/>
<evidence type="ECO:0000256" key="4">
    <source>
        <dbReference type="ARBA" id="ARBA00023136"/>
    </source>
</evidence>
<evidence type="ECO:0000259" key="7">
    <source>
        <dbReference type="PROSITE" id="PS50850"/>
    </source>
</evidence>
<dbReference type="GO" id="GO:0016020">
    <property type="term" value="C:membrane"/>
    <property type="evidence" value="ECO:0007669"/>
    <property type="project" value="UniProtKB-SubCell"/>
</dbReference>
<dbReference type="OrthoDB" id="2544694at2759"/>
<evidence type="ECO:0000256" key="6">
    <source>
        <dbReference type="SAM" id="Phobius"/>
    </source>
</evidence>
<feature type="transmembrane region" description="Helical" evidence="6">
    <location>
        <begin position="267"/>
        <end position="290"/>
    </location>
</feature>
<feature type="compositionally biased region" description="Acidic residues" evidence="5">
    <location>
        <begin position="7"/>
        <end position="16"/>
    </location>
</feature>
<dbReference type="KEGG" id="dvi:6628899"/>
<feature type="transmembrane region" description="Helical" evidence="6">
    <location>
        <begin position="387"/>
        <end position="404"/>
    </location>
</feature>
<feature type="transmembrane region" description="Helical" evidence="6">
    <location>
        <begin position="239"/>
        <end position="260"/>
    </location>
</feature>
<dbReference type="CDD" id="cd17317">
    <property type="entry name" value="MFS_SLC22"/>
    <property type="match status" value="1"/>
</dbReference>
<dbReference type="Proteomes" id="UP000008792">
    <property type="component" value="Unassembled WGS sequence"/>
</dbReference>
<comment type="subcellular location">
    <subcellularLocation>
        <location evidence="1">Membrane</location>
        <topology evidence="1">Multi-pass membrane protein</topology>
    </subcellularLocation>
</comment>
<dbReference type="OMA" id="DDYWCRV"/>
<dbReference type="AlphaFoldDB" id="B4LV91"/>
<feature type="transmembrane region" description="Helical" evidence="6">
    <location>
        <begin position="444"/>
        <end position="461"/>
    </location>
</feature>
<sequence length="677" mass="76602">MSSQIVESEDEFDESSELQQKTKLDSQPSVDEAFDLDDLLPVIGEFGKYQKLLVFGICLPACIPCGFCAFNQLFMADTPDDYWCRVPELLQLDLEQRKYLAIPKELENDEMVYSKCYTYGVNWTQLLDLADDNGGNYTFLEPNSSWPLVKCRQGWEYNTSTVWSSIVIDFDLVCDQDIYPTIGLAALNSGGPVGVYLFGLLNDRAGRRLSYFTCLATLLAGSLMTSLSKDFWTWAGSRVVVGLTIPAVYQIPFIISLELVGEKYRSFVTVMTCTFYTSGIMLLSLVTYLERDWVRLSYYTSLPFYSYFLYIFIMPESPRWLLMRGRLEEALKILESMARVNGQQFPEAVHSKLEAQIRRDKLKKQKKKIANVGLADLCRTPNMRLKTILITLSWFANETVYLGLSYYGPSLGTNQYVSFFLSAVVELPSYLCCWYFMDTWGRRWPLSLSMILGGVACIITVMLPDDAIEETLILYLISKALLSASFLIIYPFAGELYPTQVRGIGIGASSYIGGLGLIGIPFVTYLGKENLKLPLVIMGFVSMLGGMTGLRLPETLHHRLPQTIEEGEEFGKNWQFKDCLHCKPQPDVHSPPASYENLDVLGGSSNNASEVELELKDSRRQRPQPRVTERTPLEDSSGSVGSTGRQHRSSMKRLVRQMSVMDTQRTHDGTMQLTHWI</sequence>
<feature type="transmembrane region" description="Helical" evidence="6">
    <location>
        <begin position="209"/>
        <end position="227"/>
    </location>
</feature>
<dbReference type="EMBL" id="CH940649">
    <property type="protein sequence ID" value="EDW64351.1"/>
    <property type="molecule type" value="Genomic_DNA"/>
</dbReference>
<dbReference type="PANTHER" id="PTHR24064">
    <property type="entry name" value="SOLUTE CARRIER FAMILY 22 MEMBER"/>
    <property type="match status" value="1"/>
</dbReference>